<feature type="transmembrane region" description="Helical" evidence="19">
    <location>
        <begin position="251"/>
        <end position="268"/>
    </location>
</feature>
<keyword evidence="21" id="KW-1185">Reference proteome</keyword>
<sequence length="363" mass="41265">MPVSWDEIQNSVQFYAAITAVPLNVLLIYLIIKYSSSEIGAYKYLMIYISVFELIYAIIDVIVSPFAHAYGSTFLVIVNLKKTSIPRWVHRILLSAYCGFYGCSMAIFGIHFVYRYLVAKGSDLLKTFQSKKIIGWLLIPAIFGLIWSCLTYWPCAKRESTDIYVKDNLYEKFNLSIDDVEYIAPYFYELDKNGNLEIYWPSFVGIGVNSVIINVSIATIIYFGKKCYTILNSLVPHTSKSEKNRRLQKQLYFALVTQTLIPIVLMHIPVSTLYFSAFFCIDLGSISGIAPLAIALYPTLDPLPTMFIIGHYRTVVFNWILWLPRKFGICSKNSVNPEIDETTVQDGPDAVTQSNAIIQESQV</sequence>
<dbReference type="SUPFAM" id="SSF81321">
    <property type="entry name" value="Family A G protein-coupled receptor-like"/>
    <property type="match status" value="1"/>
</dbReference>
<feature type="transmembrane region" description="Helical" evidence="19">
    <location>
        <begin position="198"/>
        <end position="223"/>
    </location>
</feature>
<dbReference type="Pfam" id="PF10326">
    <property type="entry name" value="7TM_GPCR_Str"/>
    <property type="match status" value="1"/>
</dbReference>
<proteinExistence type="inferred from homology"/>
<evidence type="ECO:0000256" key="14">
    <source>
        <dbReference type="ARBA" id="ARBA00061678"/>
    </source>
</evidence>
<dbReference type="GO" id="GO:0005886">
    <property type="term" value="C:plasma membrane"/>
    <property type="evidence" value="ECO:0000318"/>
    <property type="project" value="GO_Central"/>
</dbReference>
<evidence type="ECO:0000313" key="20">
    <source>
        <dbReference type="EMBL" id="CCD69115.1"/>
    </source>
</evidence>
<dbReference type="AlphaFoldDB" id="O16921"/>
<evidence type="ECO:0000313" key="22">
    <source>
        <dbReference type="WormBase" id="F10D2.1"/>
    </source>
</evidence>
<evidence type="ECO:0000256" key="8">
    <source>
        <dbReference type="ARBA" id="ARBA00023069"/>
    </source>
</evidence>
<dbReference type="eggNOG" id="ENOG502R6BT">
    <property type="taxonomic scope" value="Eukaryota"/>
</dbReference>
<evidence type="ECO:0000256" key="1">
    <source>
        <dbReference type="ARBA" id="ARBA00004272"/>
    </source>
</evidence>
<keyword evidence="11" id="KW-0325">Glycoprotein</keyword>
<dbReference type="GO" id="GO:0006935">
    <property type="term" value="P:chemotaxis"/>
    <property type="evidence" value="ECO:0007669"/>
    <property type="project" value="UniProtKB-KW"/>
</dbReference>
<evidence type="ECO:0000256" key="6">
    <source>
        <dbReference type="ARBA" id="ARBA00022725"/>
    </source>
</evidence>
<feature type="transmembrane region" description="Helical" evidence="19">
    <location>
        <begin position="133"/>
        <end position="153"/>
    </location>
</feature>
<dbReference type="AGR" id="WB:WBGene00006237"/>
<keyword evidence="9 19" id="KW-0472">Membrane</keyword>
<feature type="transmembrane region" description="Helical" evidence="19">
    <location>
        <begin position="12"/>
        <end position="32"/>
    </location>
</feature>
<evidence type="ECO:0000313" key="21">
    <source>
        <dbReference type="Proteomes" id="UP000001940"/>
    </source>
</evidence>
<evidence type="ECO:0000256" key="12">
    <source>
        <dbReference type="ARBA" id="ARBA00023273"/>
    </source>
</evidence>
<keyword evidence="2" id="KW-1003">Cell membrane</keyword>
<dbReference type="CTD" id="179102"/>
<evidence type="ECO:0000256" key="11">
    <source>
        <dbReference type="ARBA" id="ARBA00023180"/>
    </source>
</evidence>
<dbReference type="UCSC" id="F10D2.1">
    <property type="organism name" value="c. elegans"/>
</dbReference>
<keyword evidence="7 19" id="KW-1133">Transmembrane helix</keyword>
<feature type="transmembrane region" description="Helical" evidence="19">
    <location>
        <begin position="44"/>
        <end position="68"/>
    </location>
</feature>
<feature type="transmembrane region" description="Helical" evidence="19">
    <location>
        <begin position="88"/>
        <end position="113"/>
    </location>
</feature>
<keyword evidence="12" id="KW-0966">Cell projection</keyword>
<dbReference type="PANTHER" id="PTHR22943:SF52">
    <property type="entry name" value="SEVEN TM RECEPTOR"/>
    <property type="match status" value="1"/>
</dbReference>
<dbReference type="PhylomeDB" id="O16921"/>
<gene>
    <name evidence="20 22" type="primary">str-204</name>
    <name evidence="20" type="ORF">CELE_F10D2.1</name>
    <name evidence="22" type="ORF">F10D2.1</name>
</gene>
<dbReference type="PIR" id="T28726">
    <property type="entry name" value="T28726"/>
</dbReference>
<evidence type="ECO:0000256" key="15">
    <source>
        <dbReference type="ARBA" id="ARBA00064300"/>
    </source>
</evidence>
<evidence type="ECO:0000256" key="13">
    <source>
        <dbReference type="ARBA" id="ARBA00054965"/>
    </source>
</evidence>
<evidence type="ECO:0000256" key="3">
    <source>
        <dbReference type="ARBA" id="ARBA00022500"/>
    </source>
</evidence>
<dbReference type="OMA" id="LTYWPCA"/>
<dbReference type="FunCoup" id="O16921">
    <property type="interactions" value="5"/>
</dbReference>
<evidence type="ECO:0000256" key="7">
    <source>
        <dbReference type="ARBA" id="ARBA00022989"/>
    </source>
</evidence>
<dbReference type="GO" id="GO:0060170">
    <property type="term" value="C:ciliary membrane"/>
    <property type="evidence" value="ECO:0007669"/>
    <property type="project" value="UniProtKB-SubCell"/>
</dbReference>
<comment type="similarity">
    <text evidence="14">Belongs to the nematode receptor-like protein str family.</text>
</comment>
<keyword evidence="6" id="KW-0552">Olfaction</keyword>
<keyword evidence="3" id="KW-0145">Chemotaxis</keyword>
<keyword evidence="4" id="KW-0716">Sensory transduction</keyword>
<evidence type="ECO:0000256" key="17">
    <source>
        <dbReference type="ARBA" id="ARBA00078653"/>
    </source>
</evidence>
<evidence type="ECO:0000256" key="9">
    <source>
        <dbReference type="ARBA" id="ARBA00023136"/>
    </source>
</evidence>
<keyword evidence="5 19" id="KW-0812">Transmembrane</keyword>
<dbReference type="OrthoDB" id="5798933at2759"/>
<reference evidence="20 21" key="1">
    <citation type="journal article" date="1998" name="Science">
        <title>Genome sequence of the nematode C. elegans: a platform for investigating biology.</title>
        <authorList>
            <consortium name="The C. elegans sequencing consortium"/>
            <person name="Sulson J.E."/>
            <person name="Waterston R."/>
        </authorList>
    </citation>
    <scope>NUCLEOTIDE SEQUENCE [LARGE SCALE GENOMIC DNA]</scope>
    <source>
        <strain evidence="20 21">Bristol N2</strain>
    </source>
</reference>
<protein>
    <recommendedName>
        <fullName evidence="16">Serpentine receptor class r-10</fullName>
    </recommendedName>
    <alternativeName>
        <fullName evidence="17">Odorant response abnormal protein 10</fullName>
    </alternativeName>
    <alternativeName>
        <fullName evidence="18">Olfactory receptor 10</fullName>
    </alternativeName>
</protein>
<dbReference type="GO" id="GO:0038022">
    <property type="term" value="F:G protein-coupled olfactory receptor activity"/>
    <property type="evidence" value="ECO:0000318"/>
    <property type="project" value="GO_Central"/>
</dbReference>
<dbReference type="RefSeq" id="NP_504817.1">
    <property type="nucleotide sequence ID" value="NM_072416.1"/>
</dbReference>
<comment type="function">
    <text evidence="13">An odorant receptor which affects chemotaxis to the volatile odorant diacetyl. Specifies AWA neuronal cell fate via the odr-7 pathway.</text>
</comment>
<keyword evidence="8" id="KW-0969">Cilium</keyword>
<accession>O16921</accession>
<evidence type="ECO:0000256" key="10">
    <source>
        <dbReference type="ARBA" id="ARBA00023170"/>
    </source>
</evidence>
<dbReference type="GO" id="GO:0007186">
    <property type="term" value="P:G protein-coupled receptor signaling pathway"/>
    <property type="evidence" value="ECO:0000318"/>
    <property type="project" value="GO_Central"/>
</dbReference>
<dbReference type="Proteomes" id="UP000001940">
    <property type="component" value="Chromosome V"/>
</dbReference>
<comment type="subcellular location">
    <subcellularLocation>
        <location evidence="1">Cell projection</location>
        <location evidence="1">Cilium membrane</location>
        <topology evidence="1">Multi-pass membrane protein</topology>
    </subcellularLocation>
</comment>
<dbReference type="InterPro" id="IPR019428">
    <property type="entry name" value="7TM_GPCR_serpentine_rcpt_Str"/>
</dbReference>
<dbReference type="KEGG" id="cel:CELE_F10D2.1"/>
<keyword evidence="10 20" id="KW-0675">Receptor</keyword>
<evidence type="ECO:0000256" key="4">
    <source>
        <dbReference type="ARBA" id="ARBA00022606"/>
    </source>
</evidence>
<comment type="subunit">
    <text evidence="15">Interacts with odr-4.</text>
</comment>
<dbReference type="HOGENOM" id="CLU_036335_2_0_1"/>
<dbReference type="GO" id="GO:0042048">
    <property type="term" value="P:olfactory behavior"/>
    <property type="evidence" value="ECO:0000318"/>
    <property type="project" value="GO_Central"/>
</dbReference>
<dbReference type="EMBL" id="BX284605">
    <property type="protein sequence ID" value="CCD69115.1"/>
    <property type="molecule type" value="Genomic_DNA"/>
</dbReference>
<name>O16921_CAEEL</name>
<organism evidence="20 21">
    <name type="scientific">Caenorhabditis elegans</name>
    <dbReference type="NCBI Taxonomy" id="6239"/>
    <lineage>
        <taxon>Eukaryota</taxon>
        <taxon>Metazoa</taxon>
        <taxon>Ecdysozoa</taxon>
        <taxon>Nematoda</taxon>
        <taxon>Chromadorea</taxon>
        <taxon>Rhabditida</taxon>
        <taxon>Rhabditina</taxon>
        <taxon>Rhabditomorpha</taxon>
        <taxon>Rhabditoidea</taxon>
        <taxon>Rhabditidae</taxon>
        <taxon>Peloderinae</taxon>
        <taxon>Caenorhabditis</taxon>
    </lineage>
</organism>
<evidence type="ECO:0000256" key="18">
    <source>
        <dbReference type="ARBA" id="ARBA00082489"/>
    </source>
</evidence>
<evidence type="ECO:0000256" key="19">
    <source>
        <dbReference type="SAM" id="Phobius"/>
    </source>
</evidence>
<dbReference type="PANTHER" id="PTHR22943">
    <property type="entry name" value="7-TRANSMEMBRANE DOMAIN RECEPTOR C.ELEGANS"/>
    <property type="match status" value="1"/>
</dbReference>
<evidence type="ECO:0000256" key="16">
    <source>
        <dbReference type="ARBA" id="ARBA00067967"/>
    </source>
</evidence>
<evidence type="ECO:0000256" key="5">
    <source>
        <dbReference type="ARBA" id="ARBA00022692"/>
    </source>
</evidence>
<dbReference type="WormBase" id="F10D2.1">
    <property type="protein sequence ID" value="CE09312"/>
    <property type="gene ID" value="WBGene00006237"/>
    <property type="gene designation" value="str-204"/>
</dbReference>
<evidence type="ECO:0000256" key="2">
    <source>
        <dbReference type="ARBA" id="ARBA00022475"/>
    </source>
</evidence>
<dbReference type="SMR" id="O16921"/>
<dbReference type="PaxDb" id="6239-F10D2.1"/>
<dbReference type="InParanoid" id="O16921"/>
<dbReference type="FunFam" id="1.20.1070.10:FF:000128">
    <property type="entry name" value="Seven TM Receptor"/>
    <property type="match status" value="1"/>
</dbReference>
<dbReference type="GeneID" id="179102"/>